<evidence type="ECO:0000256" key="3">
    <source>
        <dbReference type="ARBA" id="ARBA00023163"/>
    </source>
</evidence>
<comment type="caution">
    <text evidence="6">The sequence shown here is derived from an EMBL/GenBank/DDBJ whole genome shotgun (WGS) entry which is preliminary data.</text>
</comment>
<dbReference type="InterPro" id="IPR014710">
    <property type="entry name" value="RmlC-like_jellyroll"/>
</dbReference>
<evidence type="ECO:0000313" key="7">
    <source>
        <dbReference type="Proteomes" id="UP000469346"/>
    </source>
</evidence>
<protein>
    <submittedName>
        <fullName evidence="6">Crp/Fnr family transcriptional regulator</fullName>
    </submittedName>
</protein>
<dbReference type="AlphaFoldDB" id="A0A6N9TP05"/>
<evidence type="ECO:0000259" key="4">
    <source>
        <dbReference type="PROSITE" id="PS50042"/>
    </source>
</evidence>
<dbReference type="GO" id="GO:0005829">
    <property type="term" value="C:cytosol"/>
    <property type="evidence" value="ECO:0007669"/>
    <property type="project" value="TreeGrafter"/>
</dbReference>
<dbReference type="InterPro" id="IPR050397">
    <property type="entry name" value="Env_Response_Regulators"/>
</dbReference>
<dbReference type="SUPFAM" id="SSF46785">
    <property type="entry name" value="Winged helix' DNA-binding domain"/>
    <property type="match status" value="1"/>
</dbReference>
<dbReference type="PROSITE" id="PS51063">
    <property type="entry name" value="HTH_CRP_2"/>
    <property type="match status" value="1"/>
</dbReference>
<gene>
    <name evidence="6" type="ORF">G3N55_09175</name>
</gene>
<organism evidence="6 7">
    <name type="scientific">Dissulfurirhabdus thermomarina</name>
    <dbReference type="NCBI Taxonomy" id="1765737"/>
    <lineage>
        <taxon>Bacteria</taxon>
        <taxon>Deltaproteobacteria</taxon>
        <taxon>Dissulfurirhabdaceae</taxon>
        <taxon>Dissulfurirhabdus</taxon>
    </lineage>
</organism>
<dbReference type="InterPro" id="IPR036388">
    <property type="entry name" value="WH-like_DNA-bd_sf"/>
</dbReference>
<dbReference type="SUPFAM" id="SSF51206">
    <property type="entry name" value="cAMP-binding domain-like"/>
    <property type="match status" value="1"/>
</dbReference>
<evidence type="ECO:0000313" key="6">
    <source>
        <dbReference type="EMBL" id="NDY43011.1"/>
    </source>
</evidence>
<reference evidence="6 7" key="1">
    <citation type="submission" date="2020-02" db="EMBL/GenBank/DDBJ databases">
        <title>Comparative genomics of sulfur disproportionating microorganisms.</title>
        <authorList>
            <person name="Ward L.M."/>
            <person name="Bertran E."/>
            <person name="Johnston D.T."/>
        </authorList>
    </citation>
    <scope>NUCLEOTIDE SEQUENCE [LARGE SCALE GENOMIC DNA]</scope>
    <source>
        <strain evidence="6 7">DSM 100025</strain>
    </source>
</reference>
<dbReference type="Pfam" id="PF00027">
    <property type="entry name" value="cNMP_binding"/>
    <property type="match status" value="1"/>
</dbReference>
<keyword evidence="1" id="KW-0805">Transcription regulation</keyword>
<evidence type="ECO:0000256" key="2">
    <source>
        <dbReference type="ARBA" id="ARBA00023125"/>
    </source>
</evidence>
<dbReference type="Gene3D" id="2.60.120.10">
    <property type="entry name" value="Jelly Rolls"/>
    <property type="match status" value="1"/>
</dbReference>
<dbReference type="InterPro" id="IPR036390">
    <property type="entry name" value="WH_DNA-bd_sf"/>
</dbReference>
<dbReference type="GO" id="GO:0003700">
    <property type="term" value="F:DNA-binding transcription factor activity"/>
    <property type="evidence" value="ECO:0007669"/>
    <property type="project" value="TreeGrafter"/>
</dbReference>
<dbReference type="SMART" id="SM00100">
    <property type="entry name" value="cNMP"/>
    <property type="match status" value="1"/>
</dbReference>
<dbReference type="InterPro" id="IPR018490">
    <property type="entry name" value="cNMP-bd_dom_sf"/>
</dbReference>
<dbReference type="InterPro" id="IPR012318">
    <property type="entry name" value="HTH_CRP"/>
</dbReference>
<evidence type="ECO:0000256" key="1">
    <source>
        <dbReference type="ARBA" id="ARBA00023015"/>
    </source>
</evidence>
<sequence length="240" mass="26597">MTTATASGRRRGPDFELLRGVPVFEGLPPSALEDLLAAMERRVFRKGDLVFTQGEKVERLYVLEHGRVEVFKSDITGKRLTLWFAKAGDAFCLGNLFSESAFANALARQDSVALGIGREDLFRALRKEAGLIHRFVACISRRLAAYAEIVETLAFRSVQQRLAAFLWRCVSLDCTKEMTCTVTRSEMASLLGTRREVVSRALRRLGTAGIIELVPSGKARHAKVLDPDRLEAVARGDLSL</sequence>
<dbReference type="PROSITE" id="PS50042">
    <property type="entry name" value="CNMP_BINDING_3"/>
    <property type="match status" value="1"/>
</dbReference>
<dbReference type="Pfam" id="PF13545">
    <property type="entry name" value="HTH_Crp_2"/>
    <property type="match status" value="1"/>
</dbReference>
<keyword evidence="3" id="KW-0804">Transcription</keyword>
<dbReference type="CDD" id="cd00038">
    <property type="entry name" value="CAP_ED"/>
    <property type="match status" value="1"/>
</dbReference>
<feature type="domain" description="HTH crp-type" evidence="5">
    <location>
        <begin position="156"/>
        <end position="228"/>
    </location>
</feature>
<dbReference type="Gene3D" id="1.10.10.10">
    <property type="entry name" value="Winged helix-like DNA-binding domain superfamily/Winged helix DNA-binding domain"/>
    <property type="match status" value="1"/>
</dbReference>
<evidence type="ECO:0000259" key="5">
    <source>
        <dbReference type="PROSITE" id="PS51063"/>
    </source>
</evidence>
<proteinExistence type="predicted"/>
<dbReference type="EMBL" id="JAAGRR010000109">
    <property type="protein sequence ID" value="NDY43011.1"/>
    <property type="molecule type" value="Genomic_DNA"/>
</dbReference>
<name>A0A6N9TP05_DISTH</name>
<dbReference type="PANTHER" id="PTHR24567:SF26">
    <property type="entry name" value="REGULATORY PROTEIN YEIL"/>
    <property type="match status" value="1"/>
</dbReference>
<dbReference type="Proteomes" id="UP000469346">
    <property type="component" value="Unassembled WGS sequence"/>
</dbReference>
<dbReference type="PANTHER" id="PTHR24567">
    <property type="entry name" value="CRP FAMILY TRANSCRIPTIONAL REGULATORY PROTEIN"/>
    <property type="match status" value="1"/>
</dbReference>
<feature type="domain" description="Cyclic nucleotide-binding" evidence="4">
    <location>
        <begin position="23"/>
        <end position="142"/>
    </location>
</feature>
<dbReference type="InterPro" id="IPR000595">
    <property type="entry name" value="cNMP-bd_dom"/>
</dbReference>
<dbReference type="SMART" id="SM00419">
    <property type="entry name" value="HTH_CRP"/>
    <property type="match status" value="1"/>
</dbReference>
<dbReference type="GO" id="GO:0003677">
    <property type="term" value="F:DNA binding"/>
    <property type="evidence" value="ECO:0007669"/>
    <property type="project" value="UniProtKB-KW"/>
</dbReference>
<keyword evidence="2" id="KW-0238">DNA-binding</keyword>
<keyword evidence="7" id="KW-1185">Reference proteome</keyword>
<dbReference type="RefSeq" id="WP_163299135.1">
    <property type="nucleotide sequence ID" value="NZ_JAAGRR010000109.1"/>
</dbReference>
<accession>A0A6N9TP05</accession>